<proteinExistence type="predicted"/>
<dbReference type="InterPro" id="IPR008936">
    <property type="entry name" value="Rho_GTPase_activation_prot"/>
</dbReference>
<keyword evidence="4" id="KW-1185">Reference proteome</keyword>
<evidence type="ECO:0000313" key="3">
    <source>
        <dbReference type="EMBL" id="CAL1545113.1"/>
    </source>
</evidence>
<name>A0AAV2IDW6_LYMST</name>
<dbReference type="EMBL" id="CAXITT010000677">
    <property type="protein sequence ID" value="CAL1545113.1"/>
    <property type="molecule type" value="Genomic_DNA"/>
</dbReference>
<keyword evidence="1" id="KW-0343">GTPase activation</keyword>
<feature type="domain" description="Rho-GAP" evidence="2">
    <location>
        <begin position="239"/>
        <end position="435"/>
    </location>
</feature>
<dbReference type="PROSITE" id="PS50238">
    <property type="entry name" value="RHOGAP"/>
    <property type="match status" value="1"/>
</dbReference>
<accession>A0AAV2IDW6</accession>
<dbReference type="GO" id="GO:0005096">
    <property type="term" value="F:GTPase activator activity"/>
    <property type="evidence" value="ECO:0007669"/>
    <property type="project" value="UniProtKB-KW"/>
</dbReference>
<dbReference type="SMART" id="SM00324">
    <property type="entry name" value="RhoGAP"/>
    <property type="match status" value="1"/>
</dbReference>
<dbReference type="Gene3D" id="1.10.555.10">
    <property type="entry name" value="Rho GTPase activation protein"/>
    <property type="match status" value="1"/>
</dbReference>
<comment type="caution">
    <text evidence="3">The sequence shown here is derived from an EMBL/GenBank/DDBJ whole genome shotgun (WGS) entry which is preliminary data.</text>
</comment>
<gene>
    <name evidence="3" type="ORF">GSLYS_00018592001</name>
</gene>
<dbReference type="PANTHER" id="PTHR14963:SF1">
    <property type="entry name" value="RHO GTPASE-ACTIVATING PROTEIN CONUNDRUM"/>
    <property type="match status" value="1"/>
</dbReference>
<dbReference type="InterPro" id="IPR057323">
    <property type="entry name" value="RHG40/28/18_ubiquitin"/>
</dbReference>
<dbReference type="Pfam" id="PF00620">
    <property type="entry name" value="RhoGAP"/>
    <property type="match status" value="1"/>
</dbReference>
<reference evidence="3 4" key="1">
    <citation type="submission" date="2024-04" db="EMBL/GenBank/DDBJ databases">
        <authorList>
            <consortium name="Genoscope - CEA"/>
            <person name="William W."/>
        </authorList>
    </citation>
    <scope>NUCLEOTIDE SEQUENCE [LARGE SCALE GENOMIC DNA]</scope>
</reference>
<protein>
    <recommendedName>
        <fullName evidence="2">Rho-GAP domain-containing protein</fullName>
    </recommendedName>
</protein>
<dbReference type="GO" id="GO:0007165">
    <property type="term" value="P:signal transduction"/>
    <property type="evidence" value="ECO:0007669"/>
    <property type="project" value="InterPro"/>
</dbReference>
<evidence type="ECO:0000256" key="1">
    <source>
        <dbReference type="ARBA" id="ARBA00022468"/>
    </source>
</evidence>
<dbReference type="GO" id="GO:0030833">
    <property type="term" value="P:regulation of actin filament polymerization"/>
    <property type="evidence" value="ECO:0007669"/>
    <property type="project" value="TreeGrafter"/>
</dbReference>
<dbReference type="Proteomes" id="UP001497497">
    <property type="component" value="Unassembled WGS sequence"/>
</dbReference>
<organism evidence="3 4">
    <name type="scientific">Lymnaea stagnalis</name>
    <name type="common">Great pond snail</name>
    <name type="synonym">Helix stagnalis</name>
    <dbReference type="NCBI Taxonomy" id="6523"/>
    <lineage>
        <taxon>Eukaryota</taxon>
        <taxon>Metazoa</taxon>
        <taxon>Spiralia</taxon>
        <taxon>Lophotrochozoa</taxon>
        <taxon>Mollusca</taxon>
        <taxon>Gastropoda</taxon>
        <taxon>Heterobranchia</taxon>
        <taxon>Euthyneura</taxon>
        <taxon>Panpulmonata</taxon>
        <taxon>Hygrophila</taxon>
        <taxon>Lymnaeoidea</taxon>
        <taxon>Lymnaeidae</taxon>
        <taxon>Lymnaea</taxon>
    </lineage>
</organism>
<dbReference type="CDD" id="cd00159">
    <property type="entry name" value="RhoGAP"/>
    <property type="match status" value="1"/>
</dbReference>
<dbReference type="GO" id="GO:0051056">
    <property type="term" value="P:regulation of small GTPase mediated signal transduction"/>
    <property type="evidence" value="ECO:0007669"/>
    <property type="project" value="TreeGrafter"/>
</dbReference>
<sequence length="576" mass="65548">MLKIVHFARLQSAAVPLRHLAASTVRHNNGTVSQGGTRILSVGECPQRQRTQNINDDGESQTVTVTQLETDKVGKSLQLIISTLNQLGRKIPIRVSCKWAPEPRTTLVQPNGKCSPSNLVPQWLPSINRQGTLRGGLFGYRRHDVIDYLTRCAPPSCYNLPGQGYIPVRNYKITEEFPHWVPEPDKAGLTYAIQFSKDDMSSVSSLALRELKSFLDEKKVKYAGSQAQTSQTDQGVFKTALEVLVDKDRAARRISANLKVPAVLKLLLCFINCHGPNTEGVFSKPDRATKYQALVEDIEGKFNQDQKYKIGAGYDVHDVAAALKHFLRVLPVPLVTSHEFESYPMMTSLSKFEKHLKGMNLFLMTMRPEYRDSLMMVLIMLHNIVASMFITKMDRRALSTIFAPCLFRFDEGKKEDVDFYTHVTRSMIQFNELLFIIPASLHSQYRTRDVEPEKKSFLTKLMAKKKVKSKQHEIEVLAPELDKIADVITIDSKMIVSAFDVVARYNNGLRDMTDYWLEVKNDFLYTDKEPHKVAPIYLYEVGGNINERCLLPKTNMMHLNEINPEAEYHIRTCRTS</sequence>
<dbReference type="PANTHER" id="PTHR14963">
    <property type="entry name" value="RHO GTPASE ACTIVATING PROTEIN 18,19-RELATED"/>
    <property type="match status" value="1"/>
</dbReference>
<dbReference type="AlphaFoldDB" id="A0AAV2IDW6"/>
<dbReference type="Pfam" id="PF25442">
    <property type="entry name" value="Ubiquitin_RHG40_C"/>
    <property type="match status" value="1"/>
</dbReference>
<dbReference type="GO" id="GO:0005737">
    <property type="term" value="C:cytoplasm"/>
    <property type="evidence" value="ECO:0007669"/>
    <property type="project" value="TreeGrafter"/>
</dbReference>
<evidence type="ECO:0000313" key="4">
    <source>
        <dbReference type="Proteomes" id="UP001497497"/>
    </source>
</evidence>
<dbReference type="InterPro" id="IPR000198">
    <property type="entry name" value="RhoGAP_dom"/>
</dbReference>
<evidence type="ECO:0000259" key="2">
    <source>
        <dbReference type="PROSITE" id="PS50238"/>
    </source>
</evidence>
<dbReference type="SUPFAM" id="SSF48350">
    <property type="entry name" value="GTPase activation domain, GAP"/>
    <property type="match status" value="1"/>
</dbReference>